<comment type="caution">
    <text evidence="18">The sequence shown here is derived from an EMBL/GenBank/DDBJ whole genome shotgun (WGS) entry which is preliminary data.</text>
</comment>
<evidence type="ECO:0000256" key="11">
    <source>
        <dbReference type="ARBA" id="ARBA00022927"/>
    </source>
</evidence>
<gene>
    <name evidence="18" type="ORF">J5N97_002683</name>
</gene>
<evidence type="ECO:0000256" key="6">
    <source>
        <dbReference type="ARBA" id="ARBA00022723"/>
    </source>
</evidence>
<keyword evidence="6" id="KW-0479">Metal-binding</keyword>
<dbReference type="FunFam" id="3.40.50.300:FF:000413">
    <property type="entry name" value="Translocase of chloroplast 120, chloroplastic"/>
    <property type="match status" value="1"/>
</dbReference>
<accession>A0A9D5D4R8</accession>
<keyword evidence="13" id="KW-0342">GTP-binding</keyword>
<keyword evidence="7" id="KW-0547">Nucleotide-binding</keyword>
<evidence type="ECO:0000256" key="15">
    <source>
        <dbReference type="ARBA" id="ARBA00023766"/>
    </source>
</evidence>
<dbReference type="InterPro" id="IPR006703">
    <property type="entry name" value="G_AIG1"/>
</dbReference>
<dbReference type="GO" id="GO:0045036">
    <property type="term" value="P:protein targeting to chloroplast"/>
    <property type="evidence" value="ECO:0007669"/>
    <property type="project" value="InterPro"/>
</dbReference>
<feature type="domain" description="AIG1-type G" evidence="17">
    <location>
        <begin position="147"/>
        <end position="376"/>
    </location>
</feature>
<proteinExistence type="inferred from homology"/>
<dbReference type="Proteomes" id="UP001085076">
    <property type="component" value="Miscellaneous, Linkage group lg01"/>
</dbReference>
<comment type="cofactor">
    <cofactor evidence="1">
        <name>Mg(2+)</name>
        <dbReference type="ChEBI" id="CHEBI:18420"/>
    </cofactor>
</comment>
<reference evidence="18" key="2">
    <citation type="journal article" date="2022" name="Hortic Res">
        <title>The genome of Dioscorea zingiberensis sheds light on the biosynthesis, origin and evolution of the medicinally important diosgenin saponins.</title>
        <authorList>
            <person name="Li Y."/>
            <person name="Tan C."/>
            <person name="Li Z."/>
            <person name="Guo J."/>
            <person name="Li S."/>
            <person name="Chen X."/>
            <person name="Wang C."/>
            <person name="Dai X."/>
            <person name="Yang H."/>
            <person name="Song W."/>
            <person name="Hou L."/>
            <person name="Xu J."/>
            <person name="Tong Z."/>
            <person name="Xu A."/>
            <person name="Yuan X."/>
            <person name="Wang W."/>
            <person name="Yang Q."/>
            <person name="Chen L."/>
            <person name="Sun Z."/>
            <person name="Wang K."/>
            <person name="Pan B."/>
            <person name="Chen J."/>
            <person name="Bao Y."/>
            <person name="Liu F."/>
            <person name="Qi X."/>
            <person name="Gang D.R."/>
            <person name="Wen J."/>
            <person name="Li J."/>
        </authorList>
    </citation>
    <scope>NUCLEOTIDE SEQUENCE</scope>
    <source>
        <strain evidence="18">Dzin_1.0</strain>
    </source>
</reference>
<evidence type="ECO:0000256" key="16">
    <source>
        <dbReference type="ARBA" id="ARBA00023775"/>
    </source>
</evidence>
<dbReference type="PANTHER" id="PTHR10903:SF68">
    <property type="entry name" value="TRANSLOCASE OF CHLOROPLAST 90, CHLOROPLASTIC"/>
    <property type="match status" value="1"/>
</dbReference>
<evidence type="ECO:0000256" key="12">
    <source>
        <dbReference type="ARBA" id="ARBA00022989"/>
    </source>
</evidence>
<evidence type="ECO:0000256" key="8">
    <source>
        <dbReference type="ARBA" id="ARBA00022801"/>
    </source>
</evidence>
<comment type="similarity">
    <text evidence="16">Belongs to the TRAFAC class TrmE-Era-EngA-EngB-Septin-like GTPase superfamily. AIG1/Toc34/Toc159-like paraseptin GTPase family. TOC159 subfamily.</text>
</comment>
<keyword evidence="5" id="KW-0812">Transmembrane</keyword>
<keyword evidence="9" id="KW-1002">Plastid outer membrane</keyword>
<dbReference type="InterPro" id="IPR027417">
    <property type="entry name" value="P-loop_NTPase"/>
</dbReference>
<protein>
    <recommendedName>
        <fullName evidence="17">AIG1-type G domain-containing protein</fullName>
    </recommendedName>
</protein>
<keyword evidence="10" id="KW-0460">Magnesium</keyword>
<keyword evidence="11" id="KW-0653">Protein transport</keyword>
<dbReference type="Pfam" id="PF11886">
    <property type="entry name" value="TOC159_MAD"/>
    <property type="match status" value="1"/>
</dbReference>
<sequence>MKNFKDWLSSQLLSKYLLSARSFNFYDEDPLREESSNQDAINTTNGIFTTSSGTNDTQLTESAVSELVVPDISLTKAEALQIKFLRLLRRIGQSRTEQHIVSKVLNRLHLVSLIQISESGVERNGVNIDQSKAIAAQQEAAGQPDLDFSFKILVLGKTGVGKSATINSLFDQTKAETNAFQPATNKIQEIVGTIKGIRVTVIDTPGLSPSQSDQRRNRKNMIAVKKFIRKSSPDIVLYCERIDFINRGYSDYPLLKLISDVFGSSIWFNTILVMTHASSPHLEGPDGYPLNYEGYVGRATKVVQHSIHQAISSTQLENCIALVENHPLCKTNVKGEKILPNGRAWMPQFLLLCLASKILGEANTLLKSQDSFLLSQTGNRVPSLPHLLSSFLRPRSLSNSNGIEDDDLFELSGQVEEDEYDQLPPIRILTKAQFQKLSKAQKNAYLDELDYRETLYLRKQWKAEVRRHKERMLHNNGTLETDHDYENNVSPPEAVQMPDMAIPLSFDSDSPVYRYRCVLGNEQWLVRPVLDSQGWDHDVGYDGINLEASLDIKRNLQASVMGQMNKEKADFRIHSESTAKFINLNGPSILAGIDIQNAGKDLVCTVHGDVKLRNLCWNSTGGGLSLTSFGKMYFAGGKFEDSISLGRRLKVQMNAGCLGGCGQIAHGGSLEATIKGDNYPVRDEKVTIATTLLSFNKEMVLGGSVQSDFRVGRDAKLSFNANLNSRQTGQICFKASTSEHVEIALVAFVSLFQALFLRRRRRADAVE</sequence>
<evidence type="ECO:0000256" key="10">
    <source>
        <dbReference type="ARBA" id="ARBA00022842"/>
    </source>
</evidence>
<keyword evidence="3" id="KW-0150">Chloroplast</keyword>
<evidence type="ECO:0000256" key="5">
    <source>
        <dbReference type="ARBA" id="ARBA00022692"/>
    </source>
</evidence>
<keyword evidence="2" id="KW-0813">Transport</keyword>
<dbReference type="GO" id="GO:0015031">
    <property type="term" value="P:protein transport"/>
    <property type="evidence" value="ECO:0007669"/>
    <property type="project" value="UniProtKB-KW"/>
</dbReference>
<reference evidence="18" key="1">
    <citation type="submission" date="2021-03" db="EMBL/GenBank/DDBJ databases">
        <authorList>
            <person name="Li Z."/>
            <person name="Yang C."/>
        </authorList>
    </citation>
    <scope>NUCLEOTIDE SEQUENCE</scope>
    <source>
        <strain evidence="18">Dzin_1.0</strain>
        <tissue evidence="18">Leaf</tissue>
    </source>
</reference>
<keyword evidence="12" id="KW-1133">Transmembrane helix</keyword>
<keyword evidence="14" id="KW-0472">Membrane</keyword>
<keyword evidence="19" id="KW-1185">Reference proteome</keyword>
<evidence type="ECO:0000256" key="13">
    <source>
        <dbReference type="ARBA" id="ARBA00023134"/>
    </source>
</evidence>
<dbReference type="AlphaFoldDB" id="A0A9D5D4R8"/>
<evidence type="ECO:0000256" key="2">
    <source>
        <dbReference type="ARBA" id="ARBA00022448"/>
    </source>
</evidence>
<dbReference type="EMBL" id="JAGGNH010000001">
    <property type="protein sequence ID" value="KAJ0984327.1"/>
    <property type="molecule type" value="Genomic_DNA"/>
</dbReference>
<dbReference type="InterPro" id="IPR024283">
    <property type="entry name" value="TOC159_MAD"/>
</dbReference>
<comment type="subcellular location">
    <subcellularLocation>
        <location evidence="15">Plastid</location>
        <location evidence="15">Chloroplast outer membrane</location>
        <topology evidence="15">Single-pass membrane protein</topology>
    </subcellularLocation>
</comment>
<evidence type="ECO:0000256" key="7">
    <source>
        <dbReference type="ARBA" id="ARBA00022741"/>
    </source>
</evidence>
<dbReference type="Gene3D" id="3.40.50.300">
    <property type="entry name" value="P-loop containing nucleotide triphosphate hydrolases"/>
    <property type="match status" value="1"/>
</dbReference>
<dbReference type="NCBIfam" id="TIGR00993">
    <property type="entry name" value="3a0901s04IAP86"/>
    <property type="match status" value="1"/>
</dbReference>
<dbReference type="InterPro" id="IPR005690">
    <property type="entry name" value="Toc86_159"/>
</dbReference>
<evidence type="ECO:0000313" key="19">
    <source>
        <dbReference type="Proteomes" id="UP001085076"/>
    </source>
</evidence>
<evidence type="ECO:0000256" key="1">
    <source>
        <dbReference type="ARBA" id="ARBA00001946"/>
    </source>
</evidence>
<dbReference type="PROSITE" id="PS51720">
    <property type="entry name" value="G_AIG1"/>
    <property type="match status" value="1"/>
</dbReference>
<dbReference type="GO" id="GO:0005525">
    <property type="term" value="F:GTP binding"/>
    <property type="evidence" value="ECO:0007669"/>
    <property type="project" value="UniProtKB-KW"/>
</dbReference>
<dbReference type="PANTHER" id="PTHR10903">
    <property type="entry name" value="GTPASE, IMAP FAMILY MEMBER-RELATED"/>
    <property type="match status" value="1"/>
</dbReference>
<dbReference type="Pfam" id="PF04548">
    <property type="entry name" value="AIG1"/>
    <property type="match status" value="1"/>
</dbReference>
<dbReference type="GO" id="GO:0046872">
    <property type="term" value="F:metal ion binding"/>
    <property type="evidence" value="ECO:0007669"/>
    <property type="project" value="UniProtKB-KW"/>
</dbReference>
<evidence type="ECO:0000313" key="18">
    <source>
        <dbReference type="EMBL" id="KAJ0984327.1"/>
    </source>
</evidence>
<evidence type="ECO:0000256" key="4">
    <source>
        <dbReference type="ARBA" id="ARBA00022640"/>
    </source>
</evidence>
<organism evidence="18 19">
    <name type="scientific">Dioscorea zingiberensis</name>
    <dbReference type="NCBI Taxonomy" id="325984"/>
    <lineage>
        <taxon>Eukaryota</taxon>
        <taxon>Viridiplantae</taxon>
        <taxon>Streptophyta</taxon>
        <taxon>Embryophyta</taxon>
        <taxon>Tracheophyta</taxon>
        <taxon>Spermatophyta</taxon>
        <taxon>Magnoliopsida</taxon>
        <taxon>Liliopsida</taxon>
        <taxon>Dioscoreales</taxon>
        <taxon>Dioscoreaceae</taxon>
        <taxon>Dioscorea</taxon>
    </lineage>
</organism>
<dbReference type="OrthoDB" id="8954335at2759"/>
<dbReference type="GO" id="GO:0003924">
    <property type="term" value="F:GTPase activity"/>
    <property type="evidence" value="ECO:0007669"/>
    <property type="project" value="InterPro"/>
</dbReference>
<dbReference type="GO" id="GO:0009707">
    <property type="term" value="C:chloroplast outer membrane"/>
    <property type="evidence" value="ECO:0007669"/>
    <property type="project" value="UniProtKB-SubCell"/>
</dbReference>
<dbReference type="SUPFAM" id="SSF52540">
    <property type="entry name" value="P-loop containing nucleoside triphosphate hydrolases"/>
    <property type="match status" value="1"/>
</dbReference>
<keyword evidence="4" id="KW-0934">Plastid</keyword>
<dbReference type="InterPro" id="IPR045058">
    <property type="entry name" value="GIMA/IAN/Toc"/>
</dbReference>
<evidence type="ECO:0000256" key="9">
    <source>
        <dbReference type="ARBA" id="ARBA00022805"/>
    </source>
</evidence>
<name>A0A9D5D4R8_9LILI</name>
<evidence type="ECO:0000256" key="3">
    <source>
        <dbReference type="ARBA" id="ARBA00022528"/>
    </source>
</evidence>
<keyword evidence="8" id="KW-0378">Hydrolase</keyword>
<evidence type="ECO:0000256" key="14">
    <source>
        <dbReference type="ARBA" id="ARBA00023136"/>
    </source>
</evidence>
<evidence type="ECO:0000259" key="17">
    <source>
        <dbReference type="PROSITE" id="PS51720"/>
    </source>
</evidence>